<keyword evidence="2" id="KW-0560">Oxidoreductase</keyword>
<keyword evidence="2" id="KW-0503">Monooxygenase</keyword>
<accession>A0A1M4U9S4</accession>
<proteinExistence type="predicted"/>
<dbReference type="InterPro" id="IPR011008">
    <property type="entry name" value="Dimeric_a/b-barrel"/>
</dbReference>
<evidence type="ECO:0000313" key="2">
    <source>
        <dbReference type="EMBL" id="SHE53408.1"/>
    </source>
</evidence>
<reference evidence="2 3" key="1">
    <citation type="submission" date="2016-11" db="EMBL/GenBank/DDBJ databases">
        <authorList>
            <person name="Jaros S."/>
            <person name="Januszkiewicz K."/>
            <person name="Wedrychowicz H."/>
        </authorList>
    </citation>
    <scope>NUCLEOTIDE SEQUENCE [LARGE SCALE GENOMIC DNA]</scope>
    <source>
        <strain evidence="2 3">DSM 44666</strain>
    </source>
</reference>
<dbReference type="OrthoDB" id="9798157at2"/>
<dbReference type="Gene3D" id="3.30.70.100">
    <property type="match status" value="1"/>
</dbReference>
<dbReference type="RefSeq" id="WP_073152493.1">
    <property type="nucleotide sequence ID" value="NZ_FQVL01000001.1"/>
</dbReference>
<organism evidence="2 3">
    <name type="scientific">Seinonella peptonophila</name>
    <dbReference type="NCBI Taxonomy" id="112248"/>
    <lineage>
        <taxon>Bacteria</taxon>
        <taxon>Bacillati</taxon>
        <taxon>Bacillota</taxon>
        <taxon>Bacilli</taxon>
        <taxon>Bacillales</taxon>
        <taxon>Thermoactinomycetaceae</taxon>
        <taxon>Seinonella</taxon>
    </lineage>
</organism>
<sequence length="103" mass="12460">MTIEIIRYRIPDEHKKSFIQAYQDAGKYLEESPNCLGFEIIQGVEEPERFIVRIHWDSLDGHLQSFRQSPQFQAFFQHVRPFFQSIEEMKHYEQINIHSTFKK</sequence>
<protein>
    <submittedName>
        <fullName evidence="2">Heme-degrading monooxygenase HmoA</fullName>
    </submittedName>
</protein>
<feature type="domain" description="ABM" evidence="1">
    <location>
        <begin position="2"/>
        <end position="92"/>
    </location>
</feature>
<keyword evidence="3" id="KW-1185">Reference proteome</keyword>
<dbReference type="PROSITE" id="PS51725">
    <property type="entry name" value="ABM"/>
    <property type="match status" value="1"/>
</dbReference>
<dbReference type="SUPFAM" id="SSF54909">
    <property type="entry name" value="Dimeric alpha+beta barrel"/>
    <property type="match status" value="1"/>
</dbReference>
<name>A0A1M4U9S4_9BACL</name>
<dbReference type="STRING" id="112248.SAMN05444392_101886"/>
<dbReference type="InterPro" id="IPR007138">
    <property type="entry name" value="ABM_dom"/>
</dbReference>
<evidence type="ECO:0000313" key="3">
    <source>
        <dbReference type="Proteomes" id="UP000184476"/>
    </source>
</evidence>
<dbReference type="Proteomes" id="UP000184476">
    <property type="component" value="Unassembled WGS sequence"/>
</dbReference>
<gene>
    <name evidence="2" type="ORF">SAMN05444392_101886</name>
</gene>
<dbReference type="Pfam" id="PF03992">
    <property type="entry name" value="ABM"/>
    <property type="match status" value="1"/>
</dbReference>
<dbReference type="GO" id="GO:0004497">
    <property type="term" value="F:monooxygenase activity"/>
    <property type="evidence" value="ECO:0007669"/>
    <property type="project" value="UniProtKB-KW"/>
</dbReference>
<dbReference type="AlphaFoldDB" id="A0A1M4U9S4"/>
<dbReference type="EMBL" id="FQVL01000001">
    <property type="protein sequence ID" value="SHE53408.1"/>
    <property type="molecule type" value="Genomic_DNA"/>
</dbReference>
<evidence type="ECO:0000259" key="1">
    <source>
        <dbReference type="PROSITE" id="PS51725"/>
    </source>
</evidence>